<dbReference type="EMBL" id="GECU01004012">
    <property type="protein sequence ID" value="JAT03695.1"/>
    <property type="molecule type" value="Transcribed_RNA"/>
</dbReference>
<name>A0A1B6JWW8_9HEMI</name>
<protein>
    <submittedName>
        <fullName evidence="1">Uncharacterized protein</fullName>
    </submittedName>
</protein>
<reference evidence="1" key="1">
    <citation type="submission" date="2015-11" db="EMBL/GenBank/DDBJ databases">
        <title>De novo transcriptome assembly of four potential Pierce s Disease insect vectors from Arizona vineyards.</title>
        <authorList>
            <person name="Tassone E.E."/>
        </authorList>
    </citation>
    <scope>NUCLEOTIDE SEQUENCE</scope>
</reference>
<dbReference type="AlphaFoldDB" id="A0A1B6JWW8"/>
<proteinExistence type="predicted"/>
<sequence>MDRRVGAKSAEGGLDPEAARLAHSISVVVQGRSGACQKRVADTDGGGPAITRAPRSRVFIMQHIYKLYRALPCVVDEGSLRSGVTQGCVYKRVHGLLVLARRRHEVGVQVRRQLQLRVRHFLFPCFSPAFNGNVGRIKSGI</sequence>
<organism evidence="1">
    <name type="scientific">Homalodisca liturata</name>
    <dbReference type="NCBI Taxonomy" id="320908"/>
    <lineage>
        <taxon>Eukaryota</taxon>
        <taxon>Metazoa</taxon>
        <taxon>Ecdysozoa</taxon>
        <taxon>Arthropoda</taxon>
        <taxon>Hexapoda</taxon>
        <taxon>Insecta</taxon>
        <taxon>Pterygota</taxon>
        <taxon>Neoptera</taxon>
        <taxon>Paraneoptera</taxon>
        <taxon>Hemiptera</taxon>
        <taxon>Auchenorrhyncha</taxon>
        <taxon>Membracoidea</taxon>
        <taxon>Cicadellidae</taxon>
        <taxon>Cicadellinae</taxon>
        <taxon>Proconiini</taxon>
        <taxon>Homalodisca</taxon>
    </lineage>
</organism>
<evidence type="ECO:0000313" key="1">
    <source>
        <dbReference type="EMBL" id="JAT03695.1"/>
    </source>
</evidence>
<gene>
    <name evidence="1" type="ORF">g.1081</name>
</gene>
<accession>A0A1B6JWW8</accession>